<accession>A0A0P0XBF3</accession>
<organism evidence="2 3">
    <name type="scientific">Oryza sativa subsp. japonica</name>
    <name type="common">Rice</name>
    <dbReference type="NCBI Taxonomy" id="39947"/>
    <lineage>
        <taxon>Eukaryota</taxon>
        <taxon>Viridiplantae</taxon>
        <taxon>Streptophyta</taxon>
        <taxon>Embryophyta</taxon>
        <taxon>Tracheophyta</taxon>
        <taxon>Spermatophyta</taxon>
        <taxon>Magnoliopsida</taxon>
        <taxon>Liliopsida</taxon>
        <taxon>Poales</taxon>
        <taxon>Poaceae</taxon>
        <taxon>BOP clade</taxon>
        <taxon>Oryzoideae</taxon>
        <taxon>Oryzeae</taxon>
        <taxon>Oryzinae</taxon>
        <taxon>Oryza</taxon>
        <taxon>Oryza sativa</taxon>
    </lineage>
</organism>
<proteinExistence type="predicted"/>
<dbReference type="Proteomes" id="UP000059680">
    <property type="component" value="Chromosome 8"/>
</dbReference>
<evidence type="ECO:0000313" key="2">
    <source>
        <dbReference type="EMBL" id="BAT03748.1"/>
    </source>
</evidence>
<reference evidence="2 3" key="2">
    <citation type="journal article" date="2013" name="Plant Cell Physiol.">
        <title>Rice Annotation Project Database (RAP-DB): an integrative and interactive database for rice genomics.</title>
        <authorList>
            <person name="Sakai H."/>
            <person name="Lee S.S."/>
            <person name="Tanaka T."/>
            <person name="Numa H."/>
            <person name="Kim J."/>
            <person name="Kawahara Y."/>
            <person name="Wakimoto H."/>
            <person name="Yang C.C."/>
            <person name="Iwamoto M."/>
            <person name="Abe T."/>
            <person name="Yamada Y."/>
            <person name="Muto A."/>
            <person name="Inokuchi H."/>
            <person name="Ikemura T."/>
            <person name="Matsumoto T."/>
            <person name="Sasaki T."/>
            <person name="Itoh T."/>
        </authorList>
    </citation>
    <scope>NUCLEOTIDE SEQUENCE [LARGE SCALE GENOMIC DNA]</scope>
    <source>
        <strain evidence="3">cv. Nipponbare</strain>
    </source>
</reference>
<reference evidence="3" key="1">
    <citation type="journal article" date="2005" name="Nature">
        <title>The map-based sequence of the rice genome.</title>
        <authorList>
            <consortium name="International rice genome sequencing project (IRGSP)"/>
            <person name="Matsumoto T."/>
            <person name="Wu J."/>
            <person name="Kanamori H."/>
            <person name="Katayose Y."/>
            <person name="Fujisawa M."/>
            <person name="Namiki N."/>
            <person name="Mizuno H."/>
            <person name="Yamamoto K."/>
            <person name="Antonio B.A."/>
            <person name="Baba T."/>
            <person name="Sakata K."/>
            <person name="Nagamura Y."/>
            <person name="Aoki H."/>
            <person name="Arikawa K."/>
            <person name="Arita K."/>
            <person name="Bito T."/>
            <person name="Chiden Y."/>
            <person name="Fujitsuka N."/>
            <person name="Fukunaka R."/>
            <person name="Hamada M."/>
            <person name="Harada C."/>
            <person name="Hayashi A."/>
            <person name="Hijishita S."/>
            <person name="Honda M."/>
            <person name="Hosokawa S."/>
            <person name="Ichikawa Y."/>
            <person name="Idonuma A."/>
            <person name="Iijima M."/>
            <person name="Ikeda M."/>
            <person name="Ikeno M."/>
            <person name="Ito K."/>
            <person name="Ito S."/>
            <person name="Ito T."/>
            <person name="Ito Y."/>
            <person name="Ito Y."/>
            <person name="Iwabuchi A."/>
            <person name="Kamiya K."/>
            <person name="Karasawa W."/>
            <person name="Kurita K."/>
            <person name="Katagiri S."/>
            <person name="Kikuta A."/>
            <person name="Kobayashi H."/>
            <person name="Kobayashi N."/>
            <person name="Machita K."/>
            <person name="Maehara T."/>
            <person name="Masukawa M."/>
            <person name="Mizubayashi T."/>
            <person name="Mukai Y."/>
            <person name="Nagasaki H."/>
            <person name="Nagata Y."/>
            <person name="Naito S."/>
            <person name="Nakashima M."/>
            <person name="Nakama Y."/>
            <person name="Nakamichi Y."/>
            <person name="Nakamura M."/>
            <person name="Meguro A."/>
            <person name="Negishi M."/>
            <person name="Ohta I."/>
            <person name="Ohta T."/>
            <person name="Okamoto M."/>
            <person name="Ono N."/>
            <person name="Saji S."/>
            <person name="Sakaguchi M."/>
            <person name="Sakai K."/>
            <person name="Shibata M."/>
            <person name="Shimokawa T."/>
            <person name="Song J."/>
            <person name="Takazaki Y."/>
            <person name="Terasawa K."/>
            <person name="Tsugane M."/>
            <person name="Tsuji K."/>
            <person name="Ueda S."/>
            <person name="Waki K."/>
            <person name="Yamagata H."/>
            <person name="Yamamoto M."/>
            <person name="Yamamoto S."/>
            <person name="Yamane H."/>
            <person name="Yoshiki S."/>
            <person name="Yoshihara R."/>
            <person name="Yukawa K."/>
            <person name="Zhong H."/>
            <person name="Yano M."/>
            <person name="Yuan Q."/>
            <person name="Ouyang S."/>
            <person name="Liu J."/>
            <person name="Jones K.M."/>
            <person name="Gansberger K."/>
            <person name="Moffat K."/>
            <person name="Hill J."/>
            <person name="Bera J."/>
            <person name="Fadrosh D."/>
            <person name="Jin S."/>
            <person name="Johri S."/>
            <person name="Kim M."/>
            <person name="Overton L."/>
            <person name="Reardon M."/>
            <person name="Tsitrin T."/>
            <person name="Vuong H."/>
            <person name="Weaver B."/>
            <person name="Ciecko A."/>
            <person name="Tallon L."/>
            <person name="Jackson J."/>
            <person name="Pai G."/>
            <person name="Aken S.V."/>
            <person name="Utterback T."/>
            <person name="Reidmuller S."/>
            <person name="Feldblyum T."/>
            <person name="Hsiao J."/>
            <person name="Zismann V."/>
            <person name="Iobst S."/>
            <person name="de Vazeille A.R."/>
            <person name="Buell C.R."/>
            <person name="Ying K."/>
            <person name="Li Y."/>
            <person name="Lu T."/>
            <person name="Huang Y."/>
            <person name="Zhao Q."/>
            <person name="Feng Q."/>
            <person name="Zhang L."/>
            <person name="Zhu J."/>
            <person name="Weng Q."/>
            <person name="Mu J."/>
            <person name="Lu Y."/>
            <person name="Fan D."/>
            <person name="Liu Y."/>
            <person name="Guan J."/>
            <person name="Zhang Y."/>
            <person name="Yu S."/>
            <person name="Liu X."/>
            <person name="Zhang Y."/>
            <person name="Hong G."/>
            <person name="Han B."/>
            <person name="Choisne N."/>
            <person name="Demange N."/>
            <person name="Orjeda G."/>
            <person name="Samain S."/>
            <person name="Cattolico L."/>
            <person name="Pelletier E."/>
            <person name="Couloux A."/>
            <person name="Segurens B."/>
            <person name="Wincker P."/>
            <person name="D'Hont A."/>
            <person name="Scarpelli C."/>
            <person name="Weissenbach J."/>
            <person name="Salanoubat M."/>
            <person name="Quetier F."/>
            <person name="Yu Y."/>
            <person name="Kim H.R."/>
            <person name="Rambo T."/>
            <person name="Currie J."/>
            <person name="Collura K."/>
            <person name="Luo M."/>
            <person name="Yang T."/>
            <person name="Ammiraju J.S.S."/>
            <person name="Engler F."/>
            <person name="Soderlund C."/>
            <person name="Wing R.A."/>
            <person name="Palmer L.E."/>
            <person name="de la Bastide M."/>
            <person name="Spiegel L."/>
            <person name="Nascimento L."/>
            <person name="Zutavern T."/>
            <person name="O'Shaughnessy A."/>
            <person name="Dike S."/>
            <person name="Dedhia N."/>
            <person name="Preston R."/>
            <person name="Balija V."/>
            <person name="McCombie W.R."/>
            <person name="Chow T."/>
            <person name="Chen H."/>
            <person name="Chung M."/>
            <person name="Chen C."/>
            <person name="Shaw J."/>
            <person name="Wu H."/>
            <person name="Hsiao K."/>
            <person name="Chao Y."/>
            <person name="Chu M."/>
            <person name="Cheng C."/>
            <person name="Hour A."/>
            <person name="Lee P."/>
            <person name="Lin S."/>
            <person name="Lin Y."/>
            <person name="Liou J."/>
            <person name="Liu S."/>
            <person name="Hsing Y."/>
            <person name="Raghuvanshi S."/>
            <person name="Mohanty A."/>
            <person name="Bharti A.K."/>
            <person name="Gaur A."/>
            <person name="Gupta V."/>
            <person name="Kumar D."/>
            <person name="Ravi V."/>
            <person name="Vij S."/>
            <person name="Kapur A."/>
            <person name="Khurana P."/>
            <person name="Khurana P."/>
            <person name="Khurana J.P."/>
            <person name="Tyagi A.K."/>
            <person name="Gaikwad K."/>
            <person name="Singh A."/>
            <person name="Dalal V."/>
            <person name="Srivastava S."/>
            <person name="Dixit A."/>
            <person name="Pal A.K."/>
            <person name="Ghazi I.A."/>
            <person name="Yadav M."/>
            <person name="Pandit A."/>
            <person name="Bhargava A."/>
            <person name="Sureshbabu K."/>
            <person name="Batra K."/>
            <person name="Sharma T.R."/>
            <person name="Mohapatra T."/>
            <person name="Singh N.K."/>
            <person name="Messing J."/>
            <person name="Nelson A.B."/>
            <person name="Fuks G."/>
            <person name="Kavchok S."/>
            <person name="Keizer G."/>
            <person name="Linton E."/>
            <person name="Llaca V."/>
            <person name="Song R."/>
            <person name="Tanyolac B."/>
            <person name="Young S."/>
            <person name="Ho-Il K."/>
            <person name="Hahn J.H."/>
            <person name="Sangsakoo G."/>
            <person name="Vanavichit A."/>
            <person name="de Mattos Luiz.A.T."/>
            <person name="Zimmer P.D."/>
            <person name="Malone G."/>
            <person name="Dellagostin O."/>
            <person name="de Oliveira A.C."/>
            <person name="Bevan M."/>
            <person name="Bancroft I."/>
            <person name="Minx P."/>
            <person name="Cordum H."/>
            <person name="Wilson R."/>
            <person name="Cheng Z."/>
            <person name="Jin W."/>
            <person name="Jiang J."/>
            <person name="Leong S.A."/>
            <person name="Iwama H."/>
            <person name="Gojobori T."/>
            <person name="Itoh T."/>
            <person name="Niimura Y."/>
            <person name="Fujii Y."/>
            <person name="Habara T."/>
            <person name="Sakai H."/>
            <person name="Sato Y."/>
            <person name="Wilson G."/>
            <person name="Kumar K."/>
            <person name="McCouch S."/>
            <person name="Juretic N."/>
            <person name="Hoen D."/>
            <person name="Wright S."/>
            <person name="Bruskiewich R."/>
            <person name="Bureau T."/>
            <person name="Miyao A."/>
            <person name="Hirochika H."/>
            <person name="Nishikawa T."/>
            <person name="Kadowaki K."/>
            <person name="Sugiura M."/>
            <person name="Burr B."/>
            <person name="Sasaki T."/>
        </authorList>
    </citation>
    <scope>NUCLEOTIDE SEQUENCE [LARGE SCALE GENOMIC DNA]</scope>
    <source>
        <strain evidence="3">cv. Nipponbare</strain>
    </source>
</reference>
<dbReference type="STRING" id="39947.A0A0P0XBF3"/>
<protein>
    <submittedName>
        <fullName evidence="2">Os08g0137050 protein</fullName>
    </submittedName>
</protein>
<feature type="compositionally biased region" description="Polar residues" evidence="1">
    <location>
        <begin position="146"/>
        <end position="156"/>
    </location>
</feature>
<dbReference type="PaxDb" id="39947-A0A0P0XBF3"/>
<dbReference type="AlphaFoldDB" id="A0A0P0XBF3"/>
<dbReference type="Gene3D" id="3.40.462.20">
    <property type="match status" value="1"/>
</dbReference>
<evidence type="ECO:0000256" key="1">
    <source>
        <dbReference type="SAM" id="MobiDB-lite"/>
    </source>
</evidence>
<dbReference type="Gramene" id="Os08t0137050-00">
    <property type="protein sequence ID" value="Os08t0137050-00"/>
    <property type="gene ID" value="Os08g0137050"/>
</dbReference>
<name>A0A0P0XBF3_ORYSJ</name>
<keyword evidence="3" id="KW-1185">Reference proteome</keyword>
<feature type="region of interest" description="Disordered" evidence="1">
    <location>
        <begin position="144"/>
        <end position="175"/>
    </location>
</feature>
<dbReference type="EMBL" id="AP014964">
    <property type="protein sequence ID" value="BAT03748.1"/>
    <property type="molecule type" value="Genomic_DNA"/>
</dbReference>
<evidence type="ECO:0000313" key="3">
    <source>
        <dbReference type="Proteomes" id="UP000059680"/>
    </source>
</evidence>
<sequence length="196" mass="22289">FESLYLGSRHTPWPRRRDGRHLPGARCDGERLHRDDVDLVRALLHVLRHGEAIGDAPGHGHQQAGQVLEGQVRLRTSKNMPSQVWETTWSWLLKDGAGLLILDPYGGEMVRVVPAVTPFPHRQALYNIQYYGFWSKSGRQRRRSTWAGSEGSTVRWSRTCPKPQGRGSSHRRHHRISRRLPLLARGNMAPGAILSF</sequence>
<dbReference type="InParanoid" id="A0A0P0XBF3"/>
<gene>
    <name evidence="2" type="ordered locus">Os08g0137050</name>
    <name evidence="2" type="ORF">OSNPB_080137050</name>
</gene>
<feature type="non-terminal residue" evidence="2">
    <location>
        <position position="1"/>
    </location>
</feature>
<reference evidence="2 3" key="3">
    <citation type="journal article" date="2013" name="Rice">
        <title>Improvement of the Oryza sativa Nipponbare reference genome using next generation sequence and optical map data.</title>
        <authorList>
            <person name="Kawahara Y."/>
            <person name="de la Bastide M."/>
            <person name="Hamilton J.P."/>
            <person name="Kanamori H."/>
            <person name="McCombie W.R."/>
            <person name="Ouyang S."/>
            <person name="Schwartz D.C."/>
            <person name="Tanaka T."/>
            <person name="Wu J."/>
            <person name="Zhou S."/>
            <person name="Childs K.L."/>
            <person name="Davidson R.M."/>
            <person name="Lin H."/>
            <person name="Quesada-Ocampo L."/>
            <person name="Vaillancourt B."/>
            <person name="Sakai H."/>
            <person name="Lee S.S."/>
            <person name="Kim J."/>
            <person name="Numa H."/>
            <person name="Itoh T."/>
            <person name="Buell C.R."/>
            <person name="Matsumoto T."/>
        </authorList>
    </citation>
    <scope>NUCLEOTIDE SEQUENCE [LARGE SCALE GENOMIC DNA]</scope>
    <source>
        <strain evidence="3">cv. Nipponbare</strain>
    </source>
</reference>